<gene>
    <name evidence="10" type="ORF">AVDCRST_MAG30-2791</name>
</gene>
<dbReference type="GO" id="GO:0006508">
    <property type="term" value="P:proteolysis"/>
    <property type="evidence" value="ECO:0007669"/>
    <property type="project" value="UniProtKB-KW"/>
</dbReference>
<organism evidence="10">
    <name type="scientific">uncultured Solirubrobacteraceae bacterium</name>
    <dbReference type="NCBI Taxonomy" id="1162706"/>
    <lineage>
        <taxon>Bacteria</taxon>
        <taxon>Bacillati</taxon>
        <taxon>Actinomycetota</taxon>
        <taxon>Thermoleophilia</taxon>
        <taxon>Solirubrobacterales</taxon>
        <taxon>Solirubrobacteraceae</taxon>
        <taxon>environmental samples</taxon>
    </lineage>
</organism>
<dbReference type="GO" id="GO:0030288">
    <property type="term" value="C:outer membrane-bounded periplasmic space"/>
    <property type="evidence" value="ECO:0007669"/>
    <property type="project" value="InterPro"/>
</dbReference>
<name>A0A6J4T8C9_9ACTN</name>
<dbReference type="SUPFAM" id="SSF55166">
    <property type="entry name" value="Hedgehog/DD-peptidase"/>
    <property type="match status" value="1"/>
</dbReference>
<evidence type="ECO:0000256" key="1">
    <source>
        <dbReference type="ARBA" id="ARBA00022670"/>
    </source>
</evidence>
<dbReference type="GO" id="GO:0008237">
    <property type="term" value="F:metallopeptidase activity"/>
    <property type="evidence" value="ECO:0007669"/>
    <property type="project" value="UniProtKB-KW"/>
</dbReference>
<keyword evidence="7" id="KW-0482">Metalloprotease</keyword>
<keyword evidence="6" id="KW-0862">Zinc</keyword>
<keyword evidence="4" id="KW-0574">Periplasm</keyword>
<accession>A0A6J4T8C9</accession>
<sequence length="248" mass="26813">MGSVPKSAALLLVALLLAVLGASVALAAELAEPQTPPEQAPPPPPPPAPEAPTPTPAPLEPAPEFPETETPVRWRESKAIGKPFAGRLVRGVELPAGGRDYYTWDGPRKVSPSRAWRRYGTDTLVATLLNVVAAHRAAHPDAPRVGIGDLSRPRGGIFDQRFGGLGHASHQNGLDVDVYYPRRDGSERRPFKPSQVDQELAQDLVDRFVAAGAQHVFVGPRLSLTGPRKVVSKLRHHDDHLHVRIHPD</sequence>
<evidence type="ECO:0000256" key="4">
    <source>
        <dbReference type="ARBA" id="ARBA00022764"/>
    </source>
</evidence>
<dbReference type="Pfam" id="PF03411">
    <property type="entry name" value="Peptidase_M74"/>
    <property type="match status" value="1"/>
</dbReference>
<feature type="signal peptide" evidence="9">
    <location>
        <begin position="1"/>
        <end position="27"/>
    </location>
</feature>
<dbReference type="AlphaFoldDB" id="A0A6J4T8C9"/>
<evidence type="ECO:0000256" key="9">
    <source>
        <dbReference type="SAM" id="SignalP"/>
    </source>
</evidence>
<dbReference type="InterPro" id="IPR005073">
    <property type="entry name" value="Peptidase_M74"/>
</dbReference>
<dbReference type="GO" id="GO:0004252">
    <property type="term" value="F:serine-type endopeptidase activity"/>
    <property type="evidence" value="ECO:0007669"/>
    <property type="project" value="InterPro"/>
</dbReference>
<proteinExistence type="predicted"/>
<protein>
    <submittedName>
        <fullName evidence="10">Murein endopeptidase</fullName>
    </submittedName>
</protein>
<feature type="chain" id="PRO_5026786748" evidence="9">
    <location>
        <begin position="28"/>
        <end position="248"/>
    </location>
</feature>
<evidence type="ECO:0000256" key="5">
    <source>
        <dbReference type="ARBA" id="ARBA00022801"/>
    </source>
</evidence>
<feature type="region of interest" description="Disordered" evidence="8">
    <location>
        <begin position="30"/>
        <end position="74"/>
    </location>
</feature>
<evidence type="ECO:0000313" key="10">
    <source>
        <dbReference type="EMBL" id="CAA9516482.1"/>
    </source>
</evidence>
<keyword evidence="2" id="KW-0479">Metal-binding</keyword>
<dbReference type="InterPro" id="IPR009045">
    <property type="entry name" value="Zn_M74/Hedgehog-like"/>
</dbReference>
<dbReference type="Gene3D" id="3.30.1380.10">
    <property type="match status" value="1"/>
</dbReference>
<dbReference type="GO" id="GO:0046872">
    <property type="term" value="F:metal ion binding"/>
    <property type="evidence" value="ECO:0007669"/>
    <property type="project" value="UniProtKB-KW"/>
</dbReference>
<keyword evidence="3 9" id="KW-0732">Signal</keyword>
<evidence type="ECO:0000256" key="8">
    <source>
        <dbReference type="SAM" id="MobiDB-lite"/>
    </source>
</evidence>
<evidence type="ECO:0000256" key="2">
    <source>
        <dbReference type="ARBA" id="ARBA00022723"/>
    </source>
</evidence>
<keyword evidence="5" id="KW-0378">Hydrolase</keyword>
<evidence type="ECO:0000256" key="3">
    <source>
        <dbReference type="ARBA" id="ARBA00022729"/>
    </source>
</evidence>
<evidence type="ECO:0000256" key="6">
    <source>
        <dbReference type="ARBA" id="ARBA00022833"/>
    </source>
</evidence>
<reference evidence="10" key="1">
    <citation type="submission" date="2020-02" db="EMBL/GenBank/DDBJ databases">
        <authorList>
            <person name="Meier V. D."/>
        </authorList>
    </citation>
    <scope>NUCLEOTIDE SEQUENCE</scope>
    <source>
        <strain evidence="10">AVDCRST_MAG30</strain>
    </source>
</reference>
<dbReference type="EMBL" id="CADCVS010000361">
    <property type="protein sequence ID" value="CAA9516482.1"/>
    <property type="molecule type" value="Genomic_DNA"/>
</dbReference>
<keyword evidence="1" id="KW-0645">Protease</keyword>
<evidence type="ECO:0000256" key="7">
    <source>
        <dbReference type="ARBA" id="ARBA00023049"/>
    </source>
</evidence>
<feature type="compositionally biased region" description="Pro residues" evidence="8">
    <location>
        <begin position="34"/>
        <end position="64"/>
    </location>
</feature>